<feature type="compositionally biased region" description="Polar residues" evidence="1">
    <location>
        <begin position="9"/>
        <end position="23"/>
    </location>
</feature>
<name>A0A6S7JXL7_PARCT</name>
<protein>
    <submittedName>
        <fullName evidence="2">Uncharacterized protein</fullName>
    </submittedName>
</protein>
<gene>
    <name evidence="2" type="ORF">PACLA_8A014401</name>
</gene>
<feature type="region of interest" description="Disordered" evidence="1">
    <location>
        <begin position="1"/>
        <end position="62"/>
    </location>
</feature>
<evidence type="ECO:0000256" key="1">
    <source>
        <dbReference type="SAM" id="MobiDB-lite"/>
    </source>
</evidence>
<sequence>MPRPDNLEQLGNSIPSHPTTSRASAPVCSTPPTTFTPAPNIIPNPNFDPKKAFSLGPSHTPSPPMCVSRILSDKFIELTKLIPENLDELLSDTTSFAIEEQKKVKLGFL</sequence>
<evidence type="ECO:0000313" key="3">
    <source>
        <dbReference type="Proteomes" id="UP001152795"/>
    </source>
</evidence>
<dbReference type="Proteomes" id="UP001152795">
    <property type="component" value="Unassembled WGS sequence"/>
</dbReference>
<organism evidence="2 3">
    <name type="scientific">Paramuricea clavata</name>
    <name type="common">Red gorgonian</name>
    <name type="synonym">Violescent sea-whip</name>
    <dbReference type="NCBI Taxonomy" id="317549"/>
    <lineage>
        <taxon>Eukaryota</taxon>
        <taxon>Metazoa</taxon>
        <taxon>Cnidaria</taxon>
        <taxon>Anthozoa</taxon>
        <taxon>Octocorallia</taxon>
        <taxon>Malacalcyonacea</taxon>
        <taxon>Plexauridae</taxon>
        <taxon>Paramuricea</taxon>
    </lineage>
</organism>
<accession>A0A6S7JXL7</accession>
<reference evidence="2" key="1">
    <citation type="submission" date="2020-04" db="EMBL/GenBank/DDBJ databases">
        <authorList>
            <person name="Alioto T."/>
            <person name="Alioto T."/>
            <person name="Gomez Garrido J."/>
        </authorList>
    </citation>
    <scope>NUCLEOTIDE SEQUENCE</scope>
    <source>
        <strain evidence="2">A484AB</strain>
    </source>
</reference>
<dbReference type="EMBL" id="CACRXK020023366">
    <property type="protein sequence ID" value="CAB4037685.1"/>
    <property type="molecule type" value="Genomic_DNA"/>
</dbReference>
<dbReference type="AlphaFoldDB" id="A0A6S7JXL7"/>
<comment type="caution">
    <text evidence="2">The sequence shown here is derived from an EMBL/GenBank/DDBJ whole genome shotgun (WGS) entry which is preliminary data.</text>
</comment>
<evidence type="ECO:0000313" key="2">
    <source>
        <dbReference type="EMBL" id="CAB4037685.1"/>
    </source>
</evidence>
<proteinExistence type="predicted"/>
<keyword evidence="3" id="KW-1185">Reference proteome</keyword>